<dbReference type="CDD" id="cd01287">
    <property type="entry name" value="FabA"/>
    <property type="match status" value="1"/>
</dbReference>
<dbReference type="InterPro" id="IPR029069">
    <property type="entry name" value="HotDog_dom_sf"/>
</dbReference>
<evidence type="ECO:0000256" key="8">
    <source>
        <dbReference type="ARBA" id="ARBA00022832"/>
    </source>
</evidence>
<dbReference type="EC" id="5.3.3.14" evidence="13"/>
<feature type="active site" evidence="13">
    <location>
        <position position="71"/>
    </location>
</feature>
<proteinExistence type="inferred from homology"/>
<dbReference type="EC" id="4.2.1.59" evidence="13"/>
<evidence type="ECO:0000256" key="7">
    <source>
        <dbReference type="ARBA" id="ARBA00022516"/>
    </source>
</evidence>
<dbReference type="AlphaFoldDB" id="A0A927D9R8"/>
<dbReference type="Proteomes" id="UP000655796">
    <property type="component" value="Unassembled WGS sequence"/>
</dbReference>
<evidence type="ECO:0000313" key="15">
    <source>
        <dbReference type="Proteomes" id="UP000655796"/>
    </source>
</evidence>
<accession>A0A927D9R8</accession>
<evidence type="ECO:0000256" key="3">
    <source>
        <dbReference type="ARBA" id="ARBA00005194"/>
    </source>
</evidence>
<evidence type="ECO:0000256" key="9">
    <source>
        <dbReference type="ARBA" id="ARBA00023098"/>
    </source>
</evidence>
<evidence type="ECO:0000256" key="12">
    <source>
        <dbReference type="ARBA" id="ARBA00023239"/>
    </source>
</evidence>
<keyword evidence="9 13" id="KW-0443">Lipid metabolism</keyword>
<gene>
    <name evidence="13 14" type="primary">fabA</name>
    <name evidence="14" type="ORF">IE986_08655</name>
</gene>
<organism evidence="14 15">
    <name type="scientific">Klebsiella pneumoniae</name>
    <dbReference type="NCBI Taxonomy" id="573"/>
    <lineage>
        <taxon>Bacteria</taxon>
        <taxon>Pseudomonadati</taxon>
        <taxon>Pseudomonadota</taxon>
        <taxon>Gammaproteobacteria</taxon>
        <taxon>Enterobacterales</taxon>
        <taxon>Enterobacteriaceae</taxon>
        <taxon>Klebsiella/Raoultella group</taxon>
        <taxon>Klebsiella</taxon>
        <taxon>Klebsiella pneumoniae complex</taxon>
    </lineage>
</organism>
<evidence type="ECO:0000313" key="14">
    <source>
        <dbReference type="EMBL" id="MBD3702033.1"/>
    </source>
</evidence>
<dbReference type="NCBIfam" id="NF003509">
    <property type="entry name" value="PRK05174.1"/>
    <property type="match status" value="1"/>
</dbReference>
<comment type="catalytic activity">
    <reaction evidence="1 13">
        <text>a (3R)-hydroxyacyl-[ACP] = a (2E)-enoyl-[ACP] + H2O</text>
        <dbReference type="Rhea" id="RHEA:13097"/>
        <dbReference type="Rhea" id="RHEA-COMP:9925"/>
        <dbReference type="Rhea" id="RHEA-COMP:9945"/>
        <dbReference type="ChEBI" id="CHEBI:15377"/>
        <dbReference type="ChEBI" id="CHEBI:78784"/>
        <dbReference type="ChEBI" id="CHEBI:78827"/>
        <dbReference type="EC" id="4.2.1.59"/>
    </reaction>
</comment>
<dbReference type="FunFam" id="3.10.129.10:FF:000003">
    <property type="entry name" value="3-hydroxydecanoyl-[acyl-carrier-protein] dehydratase"/>
    <property type="match status" value="1"/>
</dbReference>
<protein>
    <recommendedName>
        <fullName evidence="13">3-hydroxydecanoyl-[acyl-carrier-protein] dehydratase</fullName>
        <ecNumber evidence="13">4.2.1.59</ecNumber>
    </recommendedName>
    <alternativeName>
        <fullName evidence="13">3-hydroxyacyl-[acyl-carrier-protein] dehydratase FabA</fullName>
    </alternativeName>
    <alternativeName>
        <fullName evidence="13">Beta-hydroxydecanoyl thioester dehydrase</fullName>
    </alternativeName>
    <alternativeName>
        <fullName evidence="13">Trans-2-decenoyl-[acyl-carrier-protein] isomerase</fullName>
        <ecNumber evidence="13">5.3.3.14</ecNumber>
    </alternativeName>
</protein>
<dbReference type="Gene3D" id="3.10.129.10">
    <property type="entry name" value="Hotdog Thioesterase"/>
    <property type="match status" value="1"/>
</dbReference>
<evidence type="ECO:0000256" key="1">
    <source>
        <dbReference type="ARBA" id="ARBA00001055"/>
    </source>
</evidence>
<sequence>MVDKRESYTKEDLLASGRGELFGAKGPQLPAPNMLMMDRVIKMTETGGNYDKGYVEAELDINPDLWFFGCHFIGDPVMPGCLASDAMWQLVGFYLGWLGGEGKGRALGVGEVKFTGQVLPTAKKVTYRIHFKRIVNRRLIMGLADGEVLVDDRLIYTANDLKVGLFRGYFRFLITFSSD</sequence>
<comment type="function">
    <text evidence="13">Necessary for the introduction of cis unsaturation into fatty acids. Catalyzes the dehydration of (3R)-3-hydroxydecanoyl-ACP to E-(2)-decenoyl-ACP and then its isomerization to Z-(3)-decenoyl-ACP. Can catalyze the dehydratase reaction for beta-hydroxyacyl-ACPs with saturated chain lengths up to 16:0, being most active on intermediate chain length.</text>
</comment>
<name>A0A927D9R8_KLEPN</name>
<dbReference type="GO" id="GO:0019171">
    <property type="term" value="F:(3R)-hydroxyacyl-[acyl-carrier-protein] dehydratase activity"/>
    <property type="evidence" value="ECO:0007669"/>
    <property type="project" value="UniProtKB-UniRule"/>
</dbReference>
<dbReference type="GO" id="GO:0006636">
    <property type="term" value="P:unsaturated fatty acid biosynthetic process"/>
    <property type="evidence" value="ECO:0007669"/>
    <property type="project" value="UniProtKB-UniRule"/>
</dbReference>
<comment type="similarity">
    <text evidence="4 13">Belongs to the thioester dehydratase family. FabA subfamily.</text>
</comment>
<dbReference type="InterPro" id="IPR010083">
    <property type="entry name" value="FabA"/>
</dbReference>
<comment type="pathway">
    <text evidence="3 13">Lipid metabolism; fatty acid biosynthesis.</text>
</comment>
<keyword evidence="10 13" id="KW-0275">Fatty acid biosynthesis</keyword>
<comment type="catalytic activity">
    <reaction evidence="13">
        <text>(2E)-decenoyl-[ACP] = (3Z)-decenoyl-[ACP]</text>
        <dbReference type="Rhea" id="RHEA:23568"/>
        <dbReference type="Rhea" id="RHEA-COMP:9639"/>
        <dbReference type="Rhea" id="RHEA-COMP:9927"/>
        <dbReference type="ChEBI" id="CHEBI:78467"/>
        <dbReference type="ChEBI" id="CHEBI:78798"/>
        <dbReference type="EC" id="5.3.3.14"/>
    </reaction>
</comment>
<dbReference type="Pfam" id="PF07977">
    <property type="entry name" value="FabA"/>
    <property type="match status" value="1"/>
</dbReference>
<dbReference type="PANTHER" id="PTHR30272">
    <property type="entry name" value="3-HYDROXYACYL-[ACYL-CARRIER-PROTEIN] DEHYDRATASE"/>
    <property type="match status" value="1"/>
</dbReference>
<reference evidence="14" key="1">
    <citation type="submission" date="2020-07" db="EMBL/GenBank/DDBJ databases">
        <title>Clinical and genomic characterization of carbapenemase-producing Enterobacterales causing secondary infections during the COVID-19 crisis at a New York City hospital.</title>
        <authorList>
            <person name="Gomez-Simmonds A."/>
            <person name="Annavajhala M.K."/>
            <person name="Uhlemann A.-C."/>
        </authorList>
    </citation>
    <scope>NUCLEOTIDE SEQUENCE</scope>
    <source>
        <strain evidence="14">NK1590</strain>
    </source>
</reference>
<keyword evidence="7 13" id="KW-0444">Lipid biosynthesis</keyword>
<dbReference type="GO" id="GO:0005737">
    <property type="term" value="C:cytoplasm"/>
    <property type="evidence" value="ECO:0007669"/>
    <property type="project" value="UniProtKB-SubCell"/>
</dbReference>
<dbReference type="PANTHER" id="PTHR30272:SF8">
    <property type="entry name" value="3-HYDROXYDECANOYL-[ACYL-CARRIER-PROTEIN] DEHYDRATASE"/>
    <property type="match status" value="1"/>
</dbReference>
<evidence type="ECO:0000256" key="2">
    <source>
        <dbReference type="ARBA" id="ARBA00004496"/>
    </source>
</evidence>
<keyword evidence="6 13" id="KW-0963">Cytoplasm</keyword>
<dbReference type="EMBL" id="JACXTD010000001">
    <property type="protein sequence ID" value="MBD3702033.1"/>
    <property type="molecule type" value="Genomic_DNA"/>
</dbReference>
<evidence type="ECO:0000256" key="10">
    <source>
        <dbReference type="ARBA" id="ARBA00023160"/>
    </source>
</evidence>
<dbReference type="NCBIfam" id="TIGR01749">
    <property type="entry name" value="fabA"/>
    <property type="match status" value="1"/>
</dbReference>
<comment type="subunit">
    <text evidence="5 13">Homodimer.</text>
</comment>
<comment type="catalytic activity">
    <reaction evidence="13">
        <text>(3R)-hydroxydecanoyl-[ACP] = (2E)-decenoyl-[ACP] + H2O</text>
        <dbReference type="Rhea" id="RHEA:41860"/>
        <dbReference type="Rhea" id="RHEA-COMP:9638"/>
        <dbReference type="Rhea" id="RHEA-COMP:9639"/>
        <dbReference type="ChEBI" id="CHEBI:15377"/>
        <dbReference type="ChEBI" id="CHEBI:78466"/>
        <dbReference type="ChEBI" id="CHEBI:78467"/>
    </reaction>
</comment>
<dbReference type="SUPFAM" id="SSF54637">
    <property type="entry name" value="Thioesterase/thiol ester dehydrase-isomerase"/>
    <property type="match status" value="1"/>
</dbReference>
<dbReference type="GO" id="GO:0034017">
    <property type="term" value="F:trans-2-decenoyl-acyl-carrier-protein isomerase activity"/>
    <property type="evidence" value="ECO:0007669"/>
    <property type="project" value="UniProtKB-UniRule"/>
</dbReference>
<keyword evidence="11 13" id="KW-0413">Isomerase</keyword>
<dbReference type="InterPro" id="IPR013114">
    <property type="entry name" value="FabA_FabZ"/>
</dbReference>
<comment type="caution">
    <text evidence="14">The sequence shown here is derived from an EMBL/GenBank/DDBJ whole genome shotgun (WGS) entry which is preliminary data.</text>
</comment>
<keyword evidence="8 13" id="KW-0276">Fatty acid metabolism</keyword>
<evidence type="ECO:0000256" key="11">
    <source>
        <dbReference type="ARBA" id="ARBA00023235"/>
    </source>
</evidence>
<keyword evidence="12 13" id="KW-0456">Lyase</keyword>
<evidence type="ECO:0000256" key="4">
    <source>
        <dbReference type="ARBA" id="ARBA00006714"/>
    </source>
</evidence>
<dbReference type="HAMAP" id="MF_00405">
    <property type="entry name" value="FabA"/>
    <property type="match status" value="1"/>
</dbReference>
<comment type="subcellular location">
    <subcellularLocation>
        <location evidence="2 13">Cytoplasm</location>
    </subcellularLocation>
</comment>
<evidence type="ECO:0000256" key="13">
    <source>
        <dbReference type="HAMAP-Rule" id="MF_00405"/>
    </source>
</evidence>
<evidence type="ECO:0000256" key="5">
    <source>
        <dbReference type="ARBA" id="ARBA00011738"/>
    </source>
</evidence>
<evidence type="ECO:0000256" key="6">
    <source>
        <dbReference type="ARBA" id="ARBA00022490"/>
    </source>
</evidence>